<dbReference type="AlphaFoldDB" id="A0A517NEM6"/>
<protein>
    <submittedName>
        <fullName evidence="1">Uncharacterized protein</fullName>
    </submittedName>
</protein>
<gene>
    <name evidence="1" type="ORF">K227x_39820</name>
</gene>
<dbReference type="Proteomes" id="UP000318538">
    <property type="component" value="Chromosome"/>
</dbReference>
<evidence type="ECO:0000313" key="2">
    <source>
        <dbReference type="Proteomes" id="UP000318538"/>
    </source>
</evidence>
<dbReference type="KEGG" id="rlc:K227x_39820"/>
<reference evidence="1 2" key="1">
    <citation type="submission" date="2019-02" db="EMBL/GenBank/DDBJ databases">
        <title>Deep-cultivation of Planctomycetes and their phenomic and genomic characterization uncovers novel biology.</title>
        <authorList>
            <person name="Wiegand S."/>
            <person name="Jogler M."/>
            <person name="Boedeker C."/>
            <person name="Pinto D."/>
            <person name="Vollmers J."/>
            <person name="Rivas-Marin E."/>
            <person name="Kohn T."/>
            <person name="Peeters S.H."/>
            <person name="Heuer A."/>
            <person name="Rast P."/>
            <person name="Oberbeckmann S."/>
            <person name="Bunk B."/>
            <person name="Jeske O."/>
            <person name="Meyerdierks A."/>
            <person name="Storesund J.E."/>
            <person name="Kallscheuer N."/>
            <person name="Luecker S."/>
            <person name="Lage O.M."/>
            <person name="Pohl T."/>
            <person name="Merkel B.J."/>
            <person name="Hornburger P."/>
            <person name="Mueller R.-W."/>
            <person name="Bruemmer F."/>
            <person name="Labrenz M."/>
            <person name="Spormann A.M."/>
            <person name="Op den Camp H."/>
            <person name="Overmann J."/>
            <person name="Amann R."/>
            <person name="Jetten M.S.M."/>
            <person name="Mascher T."/>
            <person name="Medema M.H."/>
            <person name="Devos D.P."/>
            <person name="Kaster A.-K."/>
            <person name="Ovreas L."/>
            <person name="Rohde M."/>
            <person name="Galperin M.Y."/>
            <person name="Jogler C."/>
        </authorList>
    </citation>
    <scope>NUCLEOTIDE SEQUENCE [LARGE SCALE GENOMIC DNA]</scope>
    <source>
        <strain evidence="1 2">K22_7</strain>
    </source>
</reference>
<sequence length="87" mass="9251">MGLVVWWVDARGDAHAVKRCAVDVRSICGRYAVEPSQSFDRVPTGPRVWWVDARGDAHAVKRWGAMCGPNLTCCSSAAMGAMGASAG</sequence>
<keyword evidence="2" id="KW-1185">Reference proteome</keyword>
<organism evidence="1 2">
    <name type="scientific">Rubripirellula lacrimiformis</name>
    <dbReference type="NCBI Taxonomy" id="1930273"/>
    <lineage>
        <taxon>Bacteria</taxon>
        <taxon>Pseudomonadati</taxon>
        <taxon>Planctomycetota</taxon>
        <taxon>Planctomycetia</taxon>
        <taxon>Pirellulales</taxon>
        <taxon>Pirellulaceae</taxon>
        <taxon>Rubripirellula</taxon>
    </lineage>
</organism>
<evidence type="ECO:0000313" key="1">
    <source>
        <dbReference type="EMBL" id="QDT05581.1"/>
    </source>
</evidence>
<accession>A0A517NEM6</accession>
<name>A0A517NEM6_9BACT</name>
<dbReference type="EMBL" id="CP036525">
    <property type="protein sequence ID" value="QDT05581.1"/>
    <property type="molecule type" value="Genomic_DNA"/>
</dbReference>
<proteinExistence type="predicted"/>